<evidence type="ECO:0000313" key="4">
    <source>
        <dbReference type="Proteomes" id="UP000471190"/>
    </source>
</evidence>
<dbReference type="InterPro" id="IPR012337">
    <property type="entry name" value="RNaseH-like_sf"/>
</dbReference>
<feature type="domain" description="Transposase IS4-like" evidence="1">
    <location>
        <begin position="87"/>
        <end position="245"/>
    </location>
</feature>
<evidence type="ECO:0000259" key="2">
    <source>
        <dbReference type="Pfam" id="PF13340"/>
    </source>
</evidence>
<dbReference type="Pfam" id="PF01609">
    <property type="entry name" value="DDE_Tnp_1"/>
    <property type="match status" value="1"/>
</dbReference>
<dbReference type="AlphaFoldDB" id="A0A6P1CGE8"/>
<sequence>MSRYDLTDFEWRVIKPFLPNKSRGVARVDDRRVLNGIFWVLRSGAPWRDVPERYGPYTTCYNRFRRWTMAGIWDRLMEAVTSPSNDGIAMIDGTSIRAHHLAATLTTEHPYRCLGRSRGGLTTKIHAVTDGKGLPIKVVITPGHAHDLTAAKELLTDLSPGGMVLADKAYDADWLRAEIRMKQSWANIPPKSNRKRPVVFSPWLYRKRNLIERFFSKLKCYRRIATRYDKLGTSFLAMIKLACVRLTIRHNESTA</sequence>
<dbReference type="GO" id="GO:0003677">
    <property type="term" value="F:DNA binding"/>
    <property type="evidence" value="ECO:0007669"/>
    <property type="project" value="InterPro"/>
</dbReference>
<dbReference type="GO" id="GO:0006313">
    <property type="term" value="P:DNA transposition"/>
    <property type="evidence" value="ECO:0007669"/>
    <property type="project" value="InterPro"/>
</dbReference>
<comment type="caution">
    <text evidence="3">The sequence shown here is derived from an EMBL/GenBank/DDBJ whole genome shotgun (WGS) entry which is preliminary data.</text>
</comment>
<gene>
    <name evidence="3" type="ORF">GXW80_31225</name>
</gene>
<protein>
    <submittedName>
        <fullName evidence="3">IS5 family transposase</fullName>
    </submittedName>
</protein>
<accession>A0A6P1CGE8</accession>
<reference evidence="3 4" key="1">
    <citation type="submission" date="2020-02" db="EMBL/GenBank/DDBJ databases">
        <title>Draft genome sequence of Rhizobium tropici.</title>
        <authorList>
            <person name="Khayi S."/>
            <person name="Jemo M."/>
        </authorList>
    </citation>
    <scope>NUCLEOTIDE SEQUENCE [LARGE SCALE GENOMIC DNA]</scope>
    <source>
        <strain evidence="3 4">A12</strain>
    </source>
</reference>
<dbReference type="PANTHER" id="PTHR30007">
    <property type="entry name" value="PHP DOMAIN PROTEIN"/>
    <property type="match status" value="1"/>
</dbReference>
<dbReference type="RefSeq" id="WP_015340960.1">
    <property type="nucleotide sequence ID" value="NZ_JAADZA010000100.1"/>
</dbReference>
<organism evidence="3 4">
    <name type="scientific">Rhizobium tropici</name>
    <dbReference type="NCBI Taxonomy" id="398"/>
    <lineage>
        <taxon>Bacteria</taxon>
        <taxon>Pseudomonadati</taxon>
        <taxon>Pseudomonadota</taxon>
        <taxon>Alphaproteobacteria</taxon>
        <taxon>Hyphomicrobiales</taxon>
        <taxon>Rhizobiaceae</taxon>
        <taxon>Rhizobium/Agrobacterium group</taxon>
        <taxon>Rhizobium</taxon>
    </lineage>
</organism>
<feature type="domain" description="Insertion element IS402-like" evidence="2">
    <location>
        <begin position="6"/>
        <end position="77"/>
    </location>
</feature>
<dbReference type="SUPFAM" id="SSF53098">
    <property type="entry name" value="Ribonuclease H-like"/>
    <property type="match status" value="1"/>
</dbReference>
<dbReference type="GO" id="GO:0004803">
    <property type="term" value="F:transposase activity"/>
    <property type="evidence" value="ECO:0007669"/>
    <property type="project" value="InterPro"/>
</dbReference>
<dbReference type="Proteomes" id="UP000471190">
    <property type="component" value="Unassembled WGS sequence"/>
</dbReference>
<dbReference type="EMBL" id="JAADZA010000100">
    <property type="protein sequence ID" value="NEV15406.1"/>
    <property type="molecule type" value="Genomic_DNA"/>
</dbReference>
<proteinExistence type="predicted"/>
<dbReference type="Pfam" id="PF13340">
    <property type="entry name" value="DUF4096"/>
    <property type="match status" value="1"/>
</dbReference>
<dbReference type="NCBIfam" id="NF033580">
    <property type="entry name" value="transpos_IS5_3"/>
    <property type="match status" value="1"/>
</dbReference>
<dbReference type="InterPro" id="IPR002559">
    <property type="entry name" value="Transposase_11"/>
</dbReference>
<dbReference type="PANTHER" id="PTHR30007:SF1">
    <property type="entry name" value="BLR1914 PROTEIN"/>
    <property type="match status" value="1"/>
</dbReference>
<name>A0A6P1CGE8_RHITR</name>
<evidence type="ECO:0000259" key="1">
    <source>
        <dbReference type="Pfam" id="PF01609"/>
    </source>
</evidence>
<dbReference type="InterPro" id="IPR025161">
    <property type="entry name" value="IS402-like_dom"/>
</dbReference>
<evidence type="ECO:0000313" key="3">
    <source>
        <dbReference type="EMBL" id="NEV15406.1"/>
    </source>
</evidence>